<sequence>MCTVVILRRPGHAWPVLIGANRDEMRDRPVLPPGRHWADRPEVTAGQDLLAGGSWMGLNDHGVMAAILNRFGTLGPAADKRSRGELVLEALDHADAADAVMALAELDGRAYRPFNMIVADNTHGWWLRHADRADGIIEALPLPDGLSMITGFDLNDTGADPRLRHNLPAFHAAAVPEPEAGSWSGWMSLLASRDAGGAENDPRTAMCFLRPNGFGTVSSSLMALPAVGAADPAVWLYAAGPPDQAEWTPVPMMGPG</sequence>
<dbReference type="Proteomes" id="UP000544872">
    <property type="component" value="Unassembled WGS sequence"/>
</dbReference>
<accession>A0A7X0DM60</accession>
<dbReference type="AlphaFoldDB" id="A0A7X0DM60"/>
<dbReference type="RefSeq" id="WP_184262670.1">
    <property type="nucleotide sequence ID" value="NZ_JACIIX010000004.1"/>
</dbReference>
<protein>
    <submittedName>
        <fullName evidence="1">Uncharacterized protein with NRDE domain</fullName>
    </submittedName>
</protein>
<comment type="caution">
    <text evidence="1">The sequence shown here is derived from an EMBL/GenBank/DDBJ whole genome shotgun (WGS) entry which is preliminary data.</text>
</comment>
<gene>
    <name evidence="1" type="ORF">FHS48_001354</name>
</gene>
<organism evidence="1 2">
    <name type="scientific">Novispirillum itersonii</name>
    <name type="common">Aquaspirillum itersonii</name>
    <dbReference type="NCBI Taxonomy" id="189"/>
    <lineage>
        <taxon>Bacteria</taxon>
        <taxon>Pseudomonadati</taxon>
        <taxon>Pseudomonadota</taxon>
        <taxon>Alphaproteobacteria</taxon>
        <taxon>Rhodospirillales</taxon>
        <taxon>Novispirillaceae</taxon>
        <taxon>Novispirillum</taxon>
    </lineage>
</organism>
<dbReference type="Pfam" id="PF05742">
    <property type="entry name" value="TANGO2"/>
    <property type="match status" value="1"/>
</dbReference>
<keyword evidence="2" id="KW-1185">Reference proteome</keyword>
<dbReference type="Gene3D" id="3.60.60.10">
    <property type="entry name" value="Penicillin V Acylase, Chain A"/>
    <property type="match status" value="1"/>
</dbReference>
<dbReference type="InterPro" id="IPR008551">
    <property type="entry name" value="TANGO2"/>
</dbReference>
<dbReference type="PANTHER" id="PTHR17985:SF8">
    <property type="entry name" value="TRANSPORT AND GOLGI ORGANIZATION PROTEIN 2 HOMOLOG"/>
    <property type="match status" value="1"/>
</dbReference>
<reference evidence="1 2" key="1">
    <citation type="submission" date="2020-08" db="EMBL/GenBank/DDBJ databases">
        <title>Genomic Encyclopedia of Type Strains, Phase IV (KMG-IV): sequencing the most valuable type-strain genomes for metagenomic binning, comparative biology and taxonomic classification.</title>
        <authorList>
            <person name="Goeker M."/>
        </authorList>
    </citation>
    <scope>NUCLEOTIDE SEQUENCE [LARGE SCALE GENOMIC DNA]</scope>
    <source>
        <strain evidence="1 2">DSM 11590</strain>
    </source>
</reference>
<dbReference type="EMBL" id="JACIIX010000004">
    <property type="protein sequence ID" value="MBB6209944.1"/>
    <property type="molecule type" value="Genomic_DNA"/>
</dbReference>
<dbReference type="PANTHER" id="PTHR17985">
    <property type="entry name" value="SER/THR-RICH PROTEIN T10 IN DGCR REGION"/>
    <property type="match status" value="1"/>
</dbReference>
<evidence type="ECO:0000313" key="2">
    <source>
        <dbReference type="Proteomes" id="UP000544872"/>
    </source>
</evidence>
<evidence type="ECO:0000313" key="1">
    <source>
        <dbReference type="EMBL" id="MBB6209944.1"/>
    </source>
</evidence>
<proteinExistence type="predicted"/>
<name>A0A7X0DM60_NOVIT</name>